<dbReference type="AlphaFoldDB" id="A0A418YIL2"/>
<organism evidence="2 3">
    <name type="scientific">Motilimonas pumila</name>
    <dbReference type="NCBI Taxonomy" id="2303987"/>
    <lineage>
        <taxon>Bacteria</taxon>
        <taxon>Pseudomonadati</taxon>
        <taxon>Pseudomonadota</taxon>
        <taxon>Gammaproteobacteria</taxon>
        <taxon>Alteromonadales</taxon>
        <taxon>Alteromonadales genera incertae sedis</taxon>
        <taxon>Motilimonas</taxon>
    </lineage>
</organism>
<reference evidence="2 3" key="2">
    <citation type="submission" date="2019-01" db="EMBL/GenBank/DDBJ databases">
        <title>Motilimonas pumilus sp. nov., isolated from the gut of sea cucumber (Apostichopus japonicus).</title>
        <authorList>
            <person name="Wang F.-Q."/>
            <person name="Ren L.-H."/>
            <person name="Lin Y.-W."/>
            <person name="Sun G.-H."/>
            <person name="Du Z.-J."/>
            <person name="Zhao J.-X."/>
            <person name="Liu X.-J."/>
            <person name="Liu L.-J."/>
        </authorList>
    </citation>
    <scope>NUCLEOTIDE SEQUENCE [LARGE SCALE GENOMIC DNA]</scope>
    <source>
        <strain evidence="2 3">PLHSC7-2</strain>
    </source>
</reference>
<dbReference type="EMBL" id="QZCH01000002">
    <property type="protein sequence ID" value="RJG50486.1"/>
    <property type="molecule type" value="Genomic_DNA"/>
</dbReference>
<gene>
    <name evidence="2" type="ORF">D1Z90_03125</name>
</gene>
<dbReference type="Proteomes" id="UP000283255">
    <property type="component" value="Unassembled WGS sequence"/>
</dbReference>
<protein>
    <submittedName>
        <fullName evidence="2">Uncharacterized protein</fullName>
    </submittedName>
</protein>
<proteinExistence type="predicted"/>
<evidence type="ECO:0000313" key="3">
    <source>
        <dbReference type="Proteomes" id="UP000283255"/>
    </source>
</evidence>
<evidence type="ECO:0000313" key="2">
    <source>
        <dbReference type="EMBL" id="RJG50486.1"/>
    </source>
</evidence>
<feature type="chain" id="PRO_5019044344" evidence="1">
    <location>
        <begin position="21"/>
        <end position="128"/>
    </location>
</feature>
<keyword evidence="3" id="KW-1185">Reference proteome</keyword>
<keyword evidence="1" id="KW-0732">Signal</keyword>
<evidence type="ECO:0000256" key="1">
    <source>
        <dbReference type="SAM" id="SignalP"/>
    </source>
</evidence>
<feature type="signal peptide" evidence="1">
    <location>
        <begin position="1"/>
        <end position="20"/>
    </location>
</feature>
<name>A0A418YIL2_9GAMM</name>
<accession>A0A418YIL2</accession>
<sequence>MKSFYLLMIICLLHSSATLSPNGRNSIHSVNTKNMMAQAGRFVAADNHNQQAQNPPIASVFNGIIDRSTGLFVFHDVRHQQQVTKALLAADKKLASPHQSQPRNHRQQQELWPAVKYISQRVWYHLWH</sequence>
<comment type="caution">
    <text evidence="2">The sequence shown here is derived from an EMBL/GenBank/DDBJ whole genome shotgun (WGS) entry which is preliminary data.</text>
</comment>
<reference evidence="2 3" key="1">
    <citation type="submission" date="2018-09" db="EMBL/GenBank/DDBJ databases">
        <authorList>
            <person name="Wang F."/>
        </authorList>
    </citation>
    <scope>NUCLEOTIDE SEQUENCE [LARGE SCALE GENOMIC DNA]</scope>
    <source>
        <strain evidence="2 3">PLHSC7-2</strain>
    </source>
</reference>
<dbReference type="RefSeq" id="WP_119909288.1">
    <property type="nucleotide sequence ID" value="NZ_QZCH01000002.1"/>
</dbReference>